<dbReference type="RefSeq" id="WP_068668754.1">
    <property type="nucleotide sequence ID" value="NZ_LWLG01000001.1"/>
</dbReference>
<keyword evidence="3" id="KW-1185">Reference proteome</keyword>
<organism evidence="2 3">
    <name type="scientific">Thermosulfurimonas dismutans</name>
    <dbReference type="NCBI Taxonomy" id="999894"/>
    <lineage>
        <taxon>Bacteria</taxon>
        <taxon>Pseudomonadati</taxon>
        <taxon>Thermodesulfobacteriota</taxon>
        <taxon>Thermodesulfobacteria</taxon>
        <taxon>Thermodesulfobacteriales</taxon>
        <taxon>Thermodesulfobacteriaceae</taxon>
        <taxon>Thermosulfurimonas</taxon>
    </lineage>
</organism>
<name>A0A179D7Z7_9BACT</name>
<dbReference type="OrthoDB" id="8748921at2"/>
<dbReference type="GO" id="GO:0006935">
    <property type="term" value="P:chemotaxis"/>
    <property type="evidence" value="ECO:0007669"/>
    <property type="project" value="UniProtKB-KW"/>
</dbReference>
<comment type="caution">
    <text evidence="2">The sequence shown here is derived from an EMBL/GenBank/DDBJ whole genome shotgun (WGS) entry which is preliminary data.</text>
</comment>
<sequence length="197" mass="22225">MAEKRLSTVNQIAKLICEAVKEVLETSTQSSIRYAPTIQRVPLVSLKPDLGVFVEFTGDYSGLFCMNFSGEAAVELYRRAMRFMGLPEEDLAKDYTSDEVVNFVGELANQVIGAVRRKIETRFGLSAQNSQPRAIAINQSITLLLNAMLEKPQCRRLSFRTEDHKAFYVEFGLEQTEFIPMETPEEVNVDDILSKFG</sequence>
<dbReference type="Proteomes" id="UP000078390">
    <property type="component" value="Unassembled WGS sequence"/>
</dbReference>
<evidence type="ECO:0008006" key="4">
    <source>
        <dbReference type="Google" id="ProtNLM"/>
    </source>
</evidence>
<dbReference type="InterPro" id="IPR028976">
    <property type="entry name" value="CheC-like_sf"/>
</dbReference>
<keyword evidence="1" id="KW-0145">Chemotaxis</keyword>
<dbReference type="Pfam" id="PF11813">
    <property type="entry name" value="DUF3334"/>
    <property type="match status" value="1"/>
</dbReference>
<dbReference type="InterPro" id="IPR024513">
    <property type="entry name" value="DUF3334"/>
</dbReference>
<dbReference type="AlphaFoldDB" id="A0A179D7Z7"/>
<dbReference type="SUPFAM" id="SSF103039">
    <property type="entry name" value="CheC-like"/>
    <property type="match status" value="1"/>
</dbReference>
<protein>
    <recommendedName>
        <fullName evidence="4">Chemotaxis protein CheX</fullName>
    </recommendedName>
</protein>
<evidence type="ECO:0000313" key="2">
    <source>
        <dbReference type="EMBL" id="OAQ21891.1"/>
    </source>
</evidence>
<dbReference type="Gene3D" id="3.40.1550.10">
    <property type="entry name" value="CheC-like"/>
    <property type="match status" value="1"/>
</dbReference>
<evidence type="ECO:0000313" key="3">
    <source>
        <dbReference type="Proteomes" id="UP000078390"/>
    </source>
</evidence>
<reference evidence="2 3" key="1">
    <citation type="submission" date="2016-04" db="EMBL/GenBank/DDBJ databases">
        <title>Genome analysis of Thermosulfurimonas dismutans, the first thermophilic sulfur-disproportionating bacterium of the phylum Thermodesulfobacteria.</title>
        <authorList>
            <person name="Mardanov A.V."/>
            <person name="Beletsky A.V."/>
            <person name="Kadnikov V.V."/>
            <person name="Slobodkin A.I."/>
            <person name="Ravin N.V."/>
        </authorList>
    </citation>
    <scope>NUCLEOTIDE SEQUENCE [LARGE SCALE GENOMIC DNA]</scope>
    <source>
        <strain evidence="2 3">S95</strain>
    </source>
</reference>
<proteinExistence type="predicted"/>
<dbReference type="EMBL" id="LWLG01000001">
    <property type="protein sequence ID" value="OAQ21891.1"/>
    <property type="molecule type" value="Genomic_DNA"/>
</dbReference>
<dbReference type="STRING" id="999894.TDIS_0409"/>
<accession>A0A179D7Z7</accession>
<evidence type="ECO:0000256" key="1">
    <source>
        <dbReference type="ARBA" id="ARBA00022500"/>
    </source>
</evidence>
<gene>
    <name evidence="2" type="ORF">TDIS_0409</name>
</gene>